<comment type="catalytic activity">
    <reaction evidence="11 13">
        <text>(sulfur carrier)-H + L-cysteine = (sulfur carrier)-SH + L-alanine</text>
        <dbReference type="Rhea" id="RHEA:43892"/>
        <dbReference type="Rhea" id="RHEA-COMP:14737"/>
        <dbReference type="Rhea" id="RHEA-COMP:14739"/>
        <dbReference type="ChEBI" id="CHEBI:29917"/>
        <dbReference type="ChEBI" id="CHEBI:35235"/>
        <dbReference type="ChEBI" id="CHEBI:57972"/>
        <dbReference type="ChEBI" id="CHEBI:64428"/>
        <dbReference type="EC" id="2.8.1.7"/>
    </reaction>
</comment>
<feature type="binding site" evidence="13">
    <location>
        <position position="157"/>
    </location>
    <ligand>
        <name>pyridoxal 5'-phosphate</name>
        <dbReference type="ChEBI" id="CHEBI:597326"/>
    </ligand>
</feature>
<feature type="binding site" evidence="13">
    <location>
        <begin position="77"/>
        <end position="78"/>
    </location>
    <ligand>
        <name>pyridoxal 5'-phosphate</name>
        <dbReference type="ChEBI" id="CHEBI:597326"/>
    </ligand>
</feature>
<gene>
    <name evidence="13" type="primary">iscS</name>
    <name evidence="16" type="ORF">ABIC99_003959</name>
    <name evidence="17" type="ORF">EWH46_13425</name>
</gene>
<dbReference type="InterPro" id="IPR015422">
    <property type="entry name" value="PyrdxlP-dep_Trfase_small"/>
</dbReference>
<sequence length="406" mass="44901">MDMTPHFPIYMDYGATTPVDPRVVDAMIPWLREHFGNPASRSHAWGWEAEEAVEKARGQVAALIGADPREIVWTSGATESNNLAIKGAAHFYQTRGKHLITVKTEHKAVLDTMRELERQGFEVTYLEVQPDGLLDLDQFRAAIRPDTILASVMFVNNEIGVIQDIPTIGAICREKGVVFHVDAAQATGKVEIDLAKLPVDLMSLASHKTYGPKGMGALYVRRKPRIRIEAQMHGGGHERGMRSGTLPVHQIVGMGLAFEIARQEMAEENERIAALHKRLLDGLSDIEQVFVNGDLTRRVPHNLNISFNFVEGESLIMGVKGLAVSSGSACTSASLEPSYVLRALGRSDELAHSSLRMTIGRFTTVEEIDYAVATLKDRVAKLRELSPLWDMYKDGIDLSTIQWAAH</sequence>
<evidence type="ECO:0000256" key="9">
    <source>
        <dbReference type="ARBA" id="ARBA00023004"/>
    </source>
</evidence>
<dbReference type="InterPro" id="IPR015421">
    <property type="entry name" value="PyrdxlP-dep_Trfase_major"/>
</dbReference>
<feature type="binding site" evidence="13">
    <location>
        <position position="185"/>
    </location>
    <ligand>
        <name>pyridoxal 5'-phosphate</name>
        <dbReference type="ChEBI" id="CHEBI:597326"/>
    </ligand>
</feature>
<keyword evidence="13" id="KW-0963">Cytoplasm</keyword>
<evidence type="ECO:0000256" key="4">
    <source>
        <dbReference type="ARBA" id="ARBA00012239"/>
    </source>
</evidence>
<keyword evidence="7 13" id="KW-0479">Metal-binding</keyword>
<comment type="function">
    <text evidence="13">Master enzyme that delivers sulfur to a number of partners involved in Fe-S cluster assembly, tRNA modification or cofactor biosynthesis. Catalyzes the removal of elemental sulfur atoms from cysteine to produce alanine. Functions as a sulfur delivery protein for Fe-S cluster synthesis onto IscU, an Fe-S scaffold assembly protein, as well as other S acceptor proteins.</text>
</comment>
<dbReference type="KEGG" id="snn:EWH46_13425"/>
<dbReference type="NCBIfam" id="TIGR02006">
    <property type="entry name" value="IscS"/>
    <property type="match status" value="1"/>
</dbReference>
<keyword evidence="5 13" id="KW-0808">Transferase</keyword>
<evidence type="ECO:0000256" key="7">
    <source>
        <dbReference type="ARBA" id="ARBA00022723"/>
    </source>
</evidence>
<evidence type="ECO:0000256" key="1">
    <source>
        <dbReference type="ARBA" id="ARBA00001933"/>
    </source>
</evidence>
<dbReference type="FunFam" id="3.40.640.10:FF:000003">
    <property type="entry name" value="Cysteine desulfurase IscS"/>
    <property type="match status" value="1"/>
</dbReference>
<dbReference type="GO" id="GO:0030170">
    <property type="term" value="F:pyridoxal phosphate binding"/>
    <property type="evidence" value="ECO:0007669"/>
    <property type="project" value="UniProtKB-UniRule"/>
</dbReference>
<comment type="caution">
    <text evidence="13">Lacks conserved residue(s) required for the propagation of feature annotation.</text>
</comment>
<keyword evidence="8 13" id="KW-0663">Pyridoxal phosphate</keyword>
<dbReference type="InterPro" id="IPR016454">
    <property type="entry name" value="Cysteine_dSase"/>
</dbReference>
<evidence type="ECO:0000256" key="13">
    <source>
        <dbReference type="HAMAP-Rule" id="MF_00331"/>
    </source>
</evidence>
<evidence type="ECO:0000256" key="2">
    <source>
        <dbReference type="ARBA" id="ARBA00005151"/>
    </source>
</evidence>
<keyword evidence="9 13" id="KW-0408">Iron</keyword>
<dbReference type="InterPro" id="IPR010240">
    <property type="entry name" value="Cys_deSase_IscS"/>
</dbReference>
<comment type="similarity">
    <text evidence="3 13">Belongs to the class-V pyridoxal-phosphate-dependent aminotransferase family. NifS/IscS subfamily.</text>
</comment>
<dbReference type="PANTHER" id="PTHR11601:SF34">
    <property type="entry name" value="CYSTEINE DESULFURASE"/>
    <property type="match status" value="1"/>
</dbReference>
<dbReference type="OrthoDB" id="9808002at2"/>
<keyword evidence="10 13" id="KW-0411">Iron-sulfur</keyword>
<dbReference type="SUPFAM" id="SSF53383">
    <property type="entry name" value="PLP-dependent transferases"/>
    <property type="match status" value="1"/>
</dbReference>
<comment type="subunit">
    <text evidence="13">Homodimer. Forms a heterotetramer with IscU, interacts with other sulfur acceptors.</text>
</comment>
<dbReference type="GO" id="GO:0051537">
    <property type="term" value="F:2 iron, 2 sulfur cluster binding"/>
    <property type="evidence" value="ECO:0007669"/>
    <property type="project" value="UniProtKB-UniRule"/>
</dbReference>
<dbReference type="GO" id="GO:0046872">
    <property type="term" value="F:metal ion binding"/>
    <property type="evidence" value="ECO:0007669"/>
    <property type="project" value="UniProtKB-KW"/>
</dbReference>
<dbReference type="AlphaFoldDB" id="A0A5C1Q2M1"/>
<keyword evidence="6 13" id="KW-0001">2Fe-2S</keyword>
<evidence type="ECO:0000256" key="8">
    <source>
        <dbReference type="ARBA" id="ARBA00022898"/>
    </source>
</evidence>
<feature type="active site" description="Cysteine persulfide intermediate" evidence="13">
    <location>
        <position position="330"/>
    </location>
</feature>
<dbReference type="Gene3D" id="3.90.1150.10">
    <property type="entry name" value="Aspartate Aminotransferase, domain 1"/>
    <property type="match status" value="1"/>
</dbReference>
<evidence type="ECO:0000256" key="14">
    <source>
        <dbReference type="RuleBase" id="RU004504"/>
    </source>
</evidence>
<dbReference type="Proteomes" id="UP001549111">
    <property type="component" value="Unassembled WGS sequence"/>
</dbReference>
<dbReference type="GO" id="GO:1990221">
    <property type="term" value="C:L-cysteine desulfurase complex"/>
    <property type="evidence" value="ECO:0007669"/>
    <property type="project" value="UniProtKB-ARBA"/>
</dbReference>
<feature type="modified residue" description="N6-(pyridoxal phosphate)lysine" evidence="13">
    <location>
        <position position="208"/>
    </location>
</feature>
<dbReference type="HAMAP" id="MF_00331">
    <property type="entry name" value="Cys_desulf_IscS"/>
    <property type="match status" value="1"/>
</dbReference>
<dbReference type="Pfam" id="PF00266">
    <property type="entry name" value="Aminotran_5"/>
    <property type="match status" value="1"/>
</dbReference>
<comment type="subcellular location">
    <subcellularLocation>
        <location evidence="13">Cytoplasm</location>
    </subcellularLocation>
</comment>
<evidence type="ECO:0000256" key="6">
    <source>
        <dbReference type="ARBA" id="ARBA00022714"/>
    </source>
</evidence>
<evidence type="ECO:0000313" key="17">
    <source>
        <dbReference type="EMBL" id="QEN01678.1"/>
    </source>
</evidence>
<dbReference type="InterPro" id="IPR020578">
    <property type="entry name" value="Aminotrans_V_PyrdxlP_BS"/>
</dbReference>
<dbReference type="InterPro" id="IPR015424">
    <property type="entry name" value="PyrdxlP-dep_Trfase"/>
</dbReference>
<organism evidence="17 18">
    <name type="scientific">Sphaerotilus sulfidivorans</name>
    <dbReference type="NCBI Taxonomy" id="639200"/>
    <lineage>
        <taxon>Bacteria</taxon>
        <taxon>Pseudomonadati</taxon>
        <taxon>Pseudomonadota</taxon>
        <taxon>Betaproteobacteria</taxon>
        <taxon>Burkholderiales</taxon>
        <taxon>Sphaerotilaceae</taxon>
        <taxon>Sphaerotilus</taxon>
    </lineage>
</organism>
<evidence type="ECO:0000313" key="18">
    <source>
        <dbReference type="Proteomes" id="UP000323522"/>
    </source>
</evidence>
<dbReference type="UniPathway" id="UPA00266"/>
<proteinExistence type="inferred from homology"/>
<accession>A0A5C1Q2M1</accession>
<dbReference type="RefSeq" id="WP_149504347.1">
    <property type="nucleotide sequence ID" value="NZ_CP035708.1"/>
</dbReference>
<evidence type="ECO:0000256" key="3">
    <source>
        <dbReference type="ARBA" id="ARBA00006490"/>
    </source>
</evidence>
<feature type="binding site" description="via persulfide group" evidence="13">
    <location>
        <position position="330"/>
    </location>
    <ligand>
        <name>[2Fe-2S] cluster</name>
        <dbReference type="ChEBI" id="CHEBI:190135"/>
        <note>ligand shared with IscU</note>
    </ligand>
</feature>
<comment type="cofactor">
    <cofactor evidence="1 13 14">
        <name>pyridoxal 5'-phosphate</name>
        <dbReference type="ChEBI" id="CHEBI:597326"/>
    </cofactor>
</comment>
<dbReference type="Proteomes" id="UP000323522">
    <property type="component" value="Chromosome"/>
</dbReference>
<keyword evidence="19" id="KW-1185">Reference proteome</keyword>
<reference evidence="16 19" key="2">
    <citation type="submission" date="2024-06" db="EMBL/GenBank/DDBJ databases">
        <title>Genomic Encyclopedia of Type Strains, Phase IV (KMG-IV): sequencing the most valuable type-strain genomes for metagenomic binning, comparative biology and taxonomic classification.</title>
        <authorList>
            <person name="Goeker M."/>
        </authorList>
    </citation>
    <scope>NUCLEOTIDE SEQUENCE [LARGE SCALE GENOMIC DNA]</scope>
    <source>
        <strain evidence="16 19">D-501</strain>
    </source>
</reference>
<name>A0A5C1Q2M1_9BURK</name>
<dbReference type="NCBIfam" id="NF010611">
    <property type="entry name" value="PRK14012.1"/>
    <property type="match status" value="1"/>
</dbReference>
<evidence type="ECO:0000256" key="5">
    <source>
        <dbReference type="ARBA" id="ARBA00022679"/>
    </source>
</evidence>
<dbReference type="PANTHER" id="PTHR11601">
    <property type="entry name" value="CYSTEINE DESULFURYLASE FAMILY MEMBER"/>
    <property type="match status" value="1"/>
</dbReference>
<evidence type="ECO:0000256" key="10">
    <source>
        <dbReference type="ARBA" id="ARBA00023014"/>
    </source>
</evidence>
<feature type="domain" description="Aminotransferase class V" evidence="15">
    <location>
        <begin position="9"/>
        <end position="370"/>
    </location>
</feature>
<dbReference type="Gene3D" id="3.40.640.10">
    <property type="entry name" value="Type I PLP-dependent aspartate aminotransferase-like (Major domain)"/>
    <property type="match status" value="1"/>
</dbReference>
<dbReference type="GO" id="GO:0031071">
    <property type="term" value="F:cysteine desulfurase activity"/>
    <property type="evidence" value="ECO:0007669"/>
    <property type="project" value="UniProtKB-UniRule"/>
</dbReference>
<dbReference type="PIRSF" id="PIRSF005572">
    <property type="entry name" value="NifS"/>
    <property type="match status" value="1"/>
</dbReference>
<evidence type="ECO:0000259" key="15">
    <source>
        <dbReference type="Pfam" id="PF00266"/>
    </source>
</evidence>
<dbReference type="EMBL" id="JBEPLS010000037">
    <property type="protein sequence ID" value="MET3606124.1"/>
    <property type="molecule type" value="Genomic_DNA"/>
</dbReference>
<dbReference type="EMBL" id="CP035708">
    <property type="protein sequence ID" value="QEN01678.1"/>
    <property type="molecule type" value="Genomic_DNA"/>
</dbReference>
<dbReference type="GO" id="GO:0044571">
    <property type="term" value="P:[2Fe-2S] cluster assembly"/>
    <property type="evidence" value="ECO:0007669"/>
    <property type="project" value="UniProtKB-UniRule"/>
</dbReference>
<comment type="pathway">
    <text evidence="2 13">Cofactor biosynthesis; iron-sulfur cluster biosynthesis.</text>
</comment>
<evidence type="ECO:0000256" key="11">
    <source>
        <dbReference type="ARBA" id="ARBA00050776"/>
    </source>
</evidence>
<reference evidence="17 18" key="1">
    <citation type="submission" date="2019-02" db="EMBL/GenBank/DDBJ databases">
        <title>Complete Genome Sequence and Methylome Analysis of Sphaerotilus natans subsp. sulfidivorans D-507.</title>
        <authorList>
            <person name="Fomenkov A."/>
            <person name="Gridneva E."/>
            <person name="Smolyakov D."/>
            <person name="Dubinina G."/>
            <person name="Vincze T."/>
            <person name="Grabovich M."/>
            <person name="Roberts R.J."/>
        </authorList>
    </citation>
    <scope>NUCLEOTIDE SEQUENCE [LARGE SCALE GENOMIC DNA]</scope>
    <source>
        <strain evidence="17 18">D-507</strain>
    </source>
</reference>
<dbReference type="EC" id="2.8.1.7" evidence="4 13"/>
<dbReference type="InterPro" id="IPR000192">
    <property type="entry name" value="Aminotrans_V_dom"/>
</dbReference>
<feature type="binding site" evidence="13">
    <location>
        <position position="245"/>
    </location>
    <ligand>
        <name>pyridoxal 5'-phosphate</name>
        <dbReference type="ChEBI" id="CHEBI:597326"/>
    </ligand>
</feature>
<evidence type="ECO:0000313" key="16">
    <source>
        <dbReference type="EMBL" id="MET3606124.1"/>
    </source>
</evidence>
<dbReference type="FunFam" id="3.90.1150.10:FF:000002">
    <property type="entry name" value="Cysteine desulfurase IscS"/>
    <property type="match status" value="1"/>
</dbReference>
<dbReference type="PROSITE" id="PS00595">
    <property type="entry name" value="AA_TRANSFER_CLASS_5"/>
    <property type="match status" value="1"/>
</dbReference>
<protein>
    <recommendedName>
        <fullName evidence="12 13">Cysteine desulfurase IscS</fullName>
        <ecNumber evidence="4 13">2.8.1.7</ecNumber>
    </recommendedName>
</protein>
<evidence type="ECO:0000313" key="19">
    <source>
        <dbReference type="Proteomes" id="UP001549111"/>
    </source>
</evidence>
<evidence type="ECO:0000256" key="12">
    <source>
        <dbReference type="ARBA" id="ARBA00072125"/>
    </source>
</evidence>